<evidence type="ECO:0008006" key="3">
    <source>
        <dbReference type="Google" id="ProtNLM"/>
    </source>
</evidence>
<dbReference type="Proteomes" id="UP000189739">
    <property type="component" value="Unassembled WGS sequence"/>
</dbReference>
<dbReference type="STRING" id="1792845.BC343_27730"/>
<evidence type="ECO:0000313" key="1">
    <source>
        <dbReference type="EMBL" id="OOQ59946.1"/>
    </source>
</evidence>
<dbReference type="RefSeq" id="WP_078348094.1">
    <property type="nucleotide sequence ID" value="NZ_MBTF01000011.1"/>
</dbReference>
<dbReference type="OrthoDB" id="627374at2"/>
<dbReference type="AlphaFoldDB" id="A0A1S9PG72"/>
<accession>A0A1S9PG72</accession>
<evidence type="ECO:0000313" key="2">
    <source>
        <dbReference type="Proteomes" id="UP000189739"/>
    </source>
</evidence>
<protein>
    <recommendedName>
        <fullName evidence="3">GAF domain-containing protein</fullName>
    </recommendedName>
</protein>
<organism evidence="1 2">
    <name type="scientific">Mucilaginibacter pedocola</name>
    <dbReference type="NCBI Taxonomy" id="1792845"/>
    <lineage>
        <taxon>Bacteria</taxon>
        <taxon>Pseudomonadati</taxon>
        <taxon>Bacteroidota</taxon>
        <taxon>Sphingobacteriia</taxon>
        <taxon>Sphingobacteriales</taxon>
        <taxon>Sphingobacteriaceae</taxon>
        <taxon>Mucilaginibacter</taxon>
    </lineage>
</organism>
<proteinExistence type="predicted"/>
<sequence>MNLNALAESPFHLQISFHMLIEHFEEVAATQTGPRAEYARSVLKEIEPYPELRDGITKKEQIINNTEVISHLLEILFPEALTHNEIKAVSIPYQDILFNQTKRFQSILSSAGDAFNIAFRDYNEHQFYIMACCIILDSEYGTHLNLSKPLYYDIPTADGILKHYRILYNADFLDLSPTDKAVKITPEDIELLRDNFDNIELWKEKFPVGSWNLRGFGLISLFDATVESAVSSLKGTLIGHSEMNKETHDDIESVFRSIYKIPDLKVGFLSFDADEQTFSLPPFKDKMRSFLLPEDVEAELCSDTLCNNSLNSVVNEEVYYAISDIDKYIAENPTSVMGPRFKEQGIKSLILSPVVKNGQLLGIMELVSGVKGELNSINANQLEVVMPFITDTIDRKMTDMQNRIQAVIQDEYTSIHPSVYWKFKKEVKKYLHLKGQRQRYNLKEITFNNVYPLYGQVDIKGSSETRNRSLQTDLENQLEGAISLLEKLGESSGIESIEMVVQRLRAYEIELKTALKADTEQQIQQYLDNRVHPILKQALVLEINNCPAIERYFEDADKMGDYHLQRRKYETTVAIINERMAVMLDKWQEVAQAAYPHYYERFKTDGVEHNLYIGQQIAPTQEFDMDHVRNLRLWQIQALCEMELEHHFNRDILPYPLEVTSLILAFSAPLSIRFRMDEKRFDVDGTYNARFEIVKKRIDKACIKGTTERITAIGKLTIVYTNHDEELEYLAYIHYLQMKGLLEQDIEMLEVEDLQGISGLKAIRVKILYDSSLPSGQSYTYKELLEELDPEELQYQNANEPNAPLA</sequence>
<keyword evidence="2" id="KW-1185">Reference proteome</keyword>
<reference evidence="1 2" key="1">
    <citation type="submission" date="2016-07" db="EMBL/GenBank/DDBJ databases">
        <title>Genomic analysis of zinc-resistant bacterium Mucilaginibacter pedocola TBZ30.</title>
        <authorList>
            <person name="Huang J."/>
            <person name="Tang J."/>
        </authorList>
    </citation>
    <scope>NUCLEOTIDE SEQUENCE [LARGE SCALE GENOMIC DNA]</scope>
    <source>
        <strain evidence="1 2">TBZ30</strain>
    </source>
</reference>
<comment type="caution">
    <text evidence="1">The sequence shown here is derived from an EMBL/GenBank/DDBJ whole genome shotgun (WGS) entry which is preliminary data.</text>
</comment>
<dbReference type="EMBL" id="MBTF01000011">
    <property type="protein sequence ID" value="OOQ59946.1"/>
    <property type="molecule type" value="Genomic_DNA"/>
</dbReference>
<gene>
    <name evidence="1" type="ORF">BC343_27730</name>
</gene>
<name>A0A1S9PG72_9SPHI</name>